<sequence>MLHKLNGGSKLKTGHFGKPICSLPRTQAGGRGVRLNRTKLKLMLLERKLARRESQVAAAVERCLAELRERIDWFGCRRKREARRQLPSLLKANSSCEAILAQLMDQQQFLALEIEVKQMIQQQLNHLYEIKSVNVAAVPDYPADKAGLRRLAGALAESRRTVWLARATLKLGNAVWEKGMAHSGFPKPVGDLLGKINLTAIFLKELDCLPQQRRLTDQRQLADRVAGMIDNDCSRLLADLSMRSAQIFYQLFDDVFARPILQRRARLLERLQANKLPYPSPSCTKQAG</sequence>
<evidence type="ECO:0000256" key="1">
    <source>
        <dbReference type="SAM" id="Coils"/>
    </source>
</evidence>
<keyword evidence="3" id="KW-1185">Reference proteome</keyword>
<dbReference type="STRING" id="146817.SAMN04488502_1029"/>
<feature type="coiled-coil region" evidence="1">
    <location>
        <begin position="35"/>
        <end position="62"/>
    </location>
</feature>
<dbReference type="Proteomes" id="UP000214880">
    <property type="component" value="Unassembled WGS sequence"/>
</dbReference>
<organism evidence="2 3">
    <name type="scientific">Dendrosporobacter quercicolus</name>
    <dbReference type="NCBI Taxonomy" id="146817"/>
    <lineage>
        <taxon>Bacteria</taxon>
        <taxon>Bacillati</taxon>
        <taxon>Bacillota</taxon>
        <taxon>Negativicutes</taxon>
        <taxon>Selenomonadales</taxon>
        <taxon>Sporomusaceae</taxon>
        <taxon>Dendrosporobacter</taxon>
    </lineage>
</organism>
<name>A0A1G9Q2S9_9FIRM</name>
<dbReference type="OrthoDB" id="9993028at2"/>
<keyword evidence="1" id="KW-0175">Coiled coil</keyword>
<dbReference type="RefSeq" id="WP_092069986.1">
    <property type="nucleotide sequence ID" value="NZ_FNHB01000002.1"/>
</dbReference>
<evidence type="ECO:0000313" key="3">
    <source>
        <dbReference type="Proteomes" id="UP000214880"/>
    </source>
</evidence>
<reference evidence="2 3" key="1">
    <citation type="submission" date="2016-10" db="EMBL/GenBank/DDBJ databases">
        <authorList>
            <person name="de Groot N.N."/>
        </authorList>
    </citation>
    <scope>NUCLEOTIDE SEQUENCE [LARGE SCALE GENOMIC DNA]</scope>
    <source>
        <strain evidence="2 3">DSM 1736</strain>
    </source>
</reference>
<evidence type="ECO:0000313" key="2">
    <source>
        <dbReference type="EMBL" id="SDM04787.1"/>
    </source>
</evidence>
<accession>A0A1G9Q2S9</accession>
<dbReference type="AlphaFoldDB" id="A0A1G9Q2S9"/>
<proteinExistence type="predicted"/>
<protein>
    <submittedName>
        <fullName evidence="2">Uncharacterized protein</fullName>
    </submittedName>
</protein>
<dbReference type="EMBL" id="FNHB01000002">
    <property type="protein sequence ID" value="SDM04787.1"/>
    <property type="molecule type" value="Genomic_DNA"/>
</dbReference>
<gene>
    <name evidence="2" type="ORF">SAMN04488502_1029</name>
</gene>